<dbReference type="EMBL" id="AHZU02000467">
    <property type="protein sequence ID" value="KFG43947.1"/>
    <property type="molecule type" value="Genomic_DNA"/>
</dbReference>
<accession>A0A086KHS9</accession>
<organism evidence="1 2">
    <name type="scientific">Toxoplasma gondii GAB2-2007-GAL-DOM2</name>
    <dbReference type="NCBI Taxonomy" id="1130820"/>
    <lineage>
        <taxon>Eukaryota</taxon>
        <taxon>Sar</taxon>
        <taxon>Alveolata</taxon>
        <taxon>Apicomplexa</taxon>
        <taxon>Conoidasida</taxon>
        <taxon>Coccidia</taxon>
        <taxon>Eucoccidiorida</taxon>
        <taxon>Eimeriorina</taxon>
        <taxon>Sarcocystidae</taxon>
        <taxon>Toxoplasma</taxon>
    </lineage>
</organism>
<sequence length="19" mass="2109">NLKILQAAKLWKRKQAAAG</sequence>
<evidence type="ECO:0000313" key="1">
    <source>
        <dbReference type="EMBL" id="KFG43947.1"/>
    </source>
</evidence>
<comment type="caution">
    <text evidence="1">The sequence shown here is derived from an EMBL/GenBank/DDBJ whole genome shotgun (WGS) entry which is preliminary data.</text>
</comment>
<feature type="non-terminal residue" evidence="1">
    <location>
        <position position="1"/>
    </location>
</feature>
<proteinExistence type="predicted"/>
<dbReference type="Proteomes" id="UP000028837">
    <property type="component" value="Unassembled WGS sequence"/>
</dbReference>
<gene>
    <name evidence="1" type="ORF">TGDOM2_269200B</name>
</gene>
<dbReference type="AlphaFoldDB" id="A0A086KHS9"/>
<name>A0A086KHS9_TOXGO</name>
<reference evidence="1 2" key="1">
    <citation type="submission" date="2014-02" db="EMBL/GenBank/DDBJ databases">
        <authorList>
            <person name="Sibley D."/>
            <person name="Venepally P."/>
            <person name="Karamycheva S."/>
            <person name="Hadjithomas M."/>
            <person name="Khan A."/>
            <person name="Brunk B."/>
            <person name="Roos D."/>
            <person name="Caler E."/>
            <person name="Lorenzi H."/>
        </authorList>
    </citation>
    <scope>NUCLEOTIDE SEQUENCE [LARGE SCALE GENOMIC DNA]</scope>
    <source>
        <strain evidence="1 2">GAB2-2007-GAL-DOM2</strain>
    </source>
</reference>
<evidence type="ECO:0000313" key="2">
    <source>
        <dbReference type="Proteomes" id="UP000028837"/>
    </source>
</evidence>
<protein>
    <submittedName>
        <fullName evidence="1">Putative crooked neck family 1 protein isoform 2</fullName>
    </submittedName>
</protein>
<dbReference type="VEuPathDB" id="ToxoDB:TGDOM2_269200B"/>